<evidence type="ECO:0000259" key="4">
    <source>
        <dbReference type="Pfam" id="PF00535"/>
    </source>
</evidence>
<evidence type="ECO:0000313" key="5">
    <source>
        <dbReference type="EMBL" id="RGL87541.1"/>
    </source>
</evidence>
<evidence type="ECO:0000256" key="1">
    <source>
        <dbReference type="ARBA" id="ARBA00022676"/>
    </source>
</evidence>
<keyword evidence="3" id="KW-1133">Transmembrane helix</keyword>
<proteinExistence type="predicted"/>
<keyword evidence="1" id="KW-0328">Glycosyltransferase</keyword>
<dbReference type="PANTHER" id="PTHR22916:SF51">
    <property type="entry name" value="GLYCOSYLTRANSFERASE EPSH-RELATED"/>
    <property type="match status" value="1"/>
</dbReference>
<dbReference type="CDD" id="cd00761">
    <property type="entry name" value="Glyco_tranf_GTA_type"/>
    <property type="match status" value="1"/>
</dbReference>
<dbReference type="SUPFAM" id="SSF53448">
    <property type="entry name" value="Nucleotide-diphospho-sugar transferases"/>
    <property type="match status" value="1"/>
</dbReference>
<dbReference type="Gene3D" id="3.90.550.10">
    <property type="entry name" value="Spore Coat Polysaccharide Biosynthesis Protein SpsA, Chain A"/>
    <property type="match status" value="1"/>
</dbReference>
<name>A0A396AV09_PHOVU</name>
<keyword evidence="3" id="KW-0472">Membrane</keyword>
<evidence type="ECO:0000256" key="3">
    <source>
        <dbReference type="SAM" id="Phobius"/>
    </source>
</evidence>
<sequence>MLISIIIPAYNAEKYIQQCIISLARQDLPQDNYEILVVNDGSTDSTLSILERLSKEYPNIHILTTKNQGVSAARNLGIKTAQGKTLLFVDADDYMAENVLSTIHHTMEADQLDLLVFNYCYHDKQGKILREFDWRERNNMPVEIVSGQVYIQVNALPSTVWTLAYRTSFIKKKELHFIPIRHEDEEFIPRCFYFANQVKHINLTAYHYIQSETSFIQNYKETGFFDYIKAMDSLQQFASKYIKEIPTQQALAKQISSKLLMNLRNSFLFESTIQSEMIKQMKLKHLNPTLHKNKRIYNFLYTYFPSLFIMYFRHRYTRHRSKYQ</sequence>
<feature type="domain" description="Glycosyltransferase 2-like" evidence="4">
    <location>
        <begin position="4"/>
        <end position="126"/>
    </location>
</feature>
<dbReference type="InterPro" id="IPR029044">
    <property type="entry name" value="Nucleotide-diphossugar_trans"/>
</dbReference>
<feature type="transmembrane region" description="Helical" evidence="3">
    <location>
        <begin position="296"/>
        <end position="312"/>
    </location>
</feature>
<evidence type="ECO:0000256" key="2">
    <source>
        <dbReference type="ARBA" id="ARBA00022679"/>
    </source>
</evidence>
<reference evidence="7 8" key="1">
    <citation type="submission" date="2018-08" db="EMBL/GenBank/DDBJ databases">
        <title>A genome reference for cultivated species of the human gut microbiota.</title>
        <authorList>
            <person name="Zou Y."/>
            <person name="Xue W."/>
            <person name="Luo G."/>
        </authorList>
    </citation>
    <scope>NUCLEOTIDE SEQUENCE [LARGE SCALE GENOMIC DNA]</scope>
    <source>
        <strain evidence="6 8">AF18-14</strain>
        <strain evidence="5 7">TF05-18</strain>
    </source>
</reference>
<dbReference type="AlphaFoldDB" id="A0A396AV09"/>
<evidence type="ECO:0000313" key="7">
    <source>
        <dbReference type="Proteomes" id="UP000261278"/>
    </source>
</evidence>
<dbReference type="Proteomes" id="UP000261278">
    <property type="component" value="Unassembled WGS sequence"/>
</dbReference>
<gene>
    <name evidence="6" type="ORF">DWX04_02070</name>
    <name evidence="5" type="ORF">DXC44_06445</name>
</gene>
<protein>
    <submittedName>
        <fullName evidence="5">Glycosyltransferase</fullName>
    </submittedName>
</protein>
<evidence type="ECO:0000313" key="6">
    <source>
        <dbReference type="EMBL" id="RGT97926.1"/>
    </source>
</evidence>
<keyword evidence="3" id="KW-0812">Transmembrane</keyword>
<comment type="caution">
    <text evidence="5">The sequence shown here is derived from an EMBL/GenBank/DDBJ whole genome shotgun (WGS) entry which is preliminary data.</text>
</comment>
<dbReference type="EMBL" id="QSSN01000005">
    <property type="protein sequence ID" value="RGL87541.1"/>
    <property type="molecule type" value="Genomic_DNA"/>
</dbReference>
<organism evidence="5 7">
    <name type="scientific">Phocaeicola vulgatus</name>
    <name type="common">Bacteroides vulgatus</name>
    <dbReference type="NCBI Taxonomy" id="821"/>
    <lineage>
        <taxon>Bacteria</taxon>
        <taxon>Pseudomonadati</taxon>
        <taxon>Bacteroidota</taxon>
        <taxon>Bacteroidia</taxon>
        <taxon>Bacteroidales</taxon>
        <taxon>Bacteroidaceae</taxon>
        <taxon>Phocaeicola</taxon>
    </lineage>
</organism>
<dbReference type="InterPro" id="IPR001173">
    <property type="entry name" value="Glyco_trans_2-like"/>
</dbReference>
<dbReference type="GO" id="GO:0016758">
    <property type="term" value="F:hexosyltransferase activity"/>
    <property type="evidence" value="ECO:0007669"/>
    <property type="project" value="UniProtKB-ARBA"/>
</dbReference>
<keyword evidence="2 5" id="KW-0808">Transferase</keyword>
<dbReference type="PANTHER" id="PTHR22916">
    <property type="entry name" value="GLYCOSYLTRANSFERASE"/>
    <property type="match status" value="1"/>
</dbReference>
<dbReference type="EMBL" id="QRXI01000002">
    <property type="protein sequence ID" value="RGT97926.1"/>
    <property type="molecule type" value="Genomic_DNA"/>
</dbReference>
<dbReference type="Proteomes" id="UP000283833">
    <property type="component" value="Unassembled WGS sequence"/>
</dbReference>
<evidence type="ECO:0000313" key="8">
    <source>
        <dbReference type="Proteomes" id="UP000283833"/>
    </source>
</evidence>
<accession>A0A396AV09</accession>
<dbReference type="Pfam" id="PF00535">
    <property type="entry name" value="Glycos_transf_2"/>
    <property type="match status" value="1"/>
</dbReference>